<organism evidence="2 3">
    <name type="scientific">Fundidesulfovibrio magnetotacticus</name>
    <dbReference type="NCBI Taxonomy" id="2730080"/>
    <lineage>
        <taxon>Bacteria</taxon>
        <taxon>Pseudomonadati</taxon>
        <taxon>Thermodesulfobacteriota</taxon>
        <taxon>Desulfovibrionia</taxon>
        <taxon>Desulfovibrionales</taxon>
        <taxon>Desulfovibrionaceae</taxon>
        <taxon>Fundidesulfovibrio</taxon>
    </lineage>
</organism>
<dbReference type="SUPFAM" id="SSF56925">
    <property type="entry name" value="OMPA-like"/>
    <property type="match status" value="1"/>
</dbReference>
<evidence type="ECO:0000313" key="2">
    <source>
        <dbReference type="EMBL" id="GFK96064.1"/>
    </source>
</evidence>
<reference evidence="2 3" key="2">
    <citation type="submission" date="2020-05" db="EMBL/GenBank/DDBJ databases">
        <title>Draft genome sequence of Desulfovibrio sp. strainFSS-1.</title>
        <authorList>
            <person name="Shimoshige H."/>
            <person name="Kobayashi H."/>
            <person name="Maekawa T."/>
        </authorList>
    </citation>
    <scope>NUCLEOTIDE SEQUENCE [LARGE SCALE GENOMIC DNA]</scope>
    <source>
        <strain evidence="2 3">SIID29052-01</strain>
    </source>
</reference>
<protein>
    <recommendedName>
        <fullName evidence="4">Lipid A 3-O-deacylase (PagL)</fullName>
    </recommendedName>
</protein>
<dbReference type="Proteomes" id="UP000494245">
    <property type="component" value="Unassembled WGS sequence"/>
</dbReference>
<accession>A0A6V8LWF2</accession>
<reference evidence="2 3" key="1">
    <citation type="submission" date="2020-04" db="EMBL/GenBank/DDBJ databases">
        <authorList>
            <consortium name="Desulfovibrio sp. FSS-1 genome sequencing consortium"/>
            <person name="Shimoshige H."/>
            <person name="Kobayashi H."/>
            <person name="Maekawa T."/>
        </authorList>
    </citation>
    <scope>NUCLEOTIDE SEQUENCE [LARGE SCALE GENOMIC DNA]</scope>
    <source>
        <strain evidence="2 3">SIID29052-01</strain>
    </source>
</reference>
<gene>
    <name evidence="2" type="ORF">NNJEOMEG_03938</name>
</gene>
<evidence type="ECO:0008006" key="4">
    <source>
        <dbReference type="Google" id="ProtNLM"/>
    </source>
</evidence>
<evidence type="ECO:0000313" key="3">
    <source>
        <dbReference type="Proteomes" id="UP000494245"/>
    </source>
</evidence>
<dbReference type="Gene3D" id="2.40.160.20">
    <property type="match status" value="1"/>
</dbReference>
<dbReference type="RefSeq" id="WP_173087202.1">
    <property type="nucleotide sequence ID" value="NZ_BLTE01000031.1"/>
</dbReference>
<dbReference type="AlphaFoldDB" id="A0A6V8LWF2"/>
<dbReference type="InterPro" id="IPR011250">
    <property type="entry name" value="OMP/PagP_B-barrel"/>
</dbReference>
<keyword evidence="3" id="KW-1185">Reference proteome</keyword>
<feature type="signal peptide" evidence="1">
    <location>
        <begin position="1"/>
        <end position="26"/>
    </location>
</feature>
<proteinExistence type="predicted"/>
<name>A0A6V8LWF2_9BACT</name>
<sequence length="189" mass="20532">MYALLKKTLFALLAAALLAGVGQAQAKTLDAGTFYLEPKVGIYGNSNSRVSSMFTYGAEAGFFVIEGLSFGVEGLGYVITQKRNPWWNGNGNYETVNAFSPIAIVRYHFVNEDKFNVFGGIGLGGFFSQVPVPRDGYSSNLTEIAELGMNMFLTDHVSVQLAGRWQHIGPYSSQGSDNWGGNLAVKYAF</sequence>
<dbReference type="EMBL" id="BLTE01000031">
    <property type="protein sequence ID" value="GFK96064.1"/>
    <property type="molecule type" value="Genomic_DNA"/>
</dbReference>
<feature type="chain" id="PRO_5028871661" description="Lipid A 3-O-deacylase (PagL)" evidence="1">
    <location>
        <begin position="27"/>
        <end position="189"/>
    </location>
</feature>
<evidence type="ECO:0000256" key="1">
    <source>
        <dbReference type="SAM" id="SignalP"/>
    </source>
</evidence>
<comment type="caution">
    <text evidence="2">The sequence shown here is derived from an EMBL/GenBank/DDBJ whole genome shotgun (WGS) entry which is preliminary data.</text>
</comment>
<keyword evidence="1" id="KW-0732">Signal</keyword>